<evidence type="ECO:0000313" key="2">
    <source>
        <dbReference type="Proteomes" id="UP000541444"/>
    </source>
</evidence>
<name>A0A7J7N9L4_9MAGN</name>
<reference evidence="1 2" key="1">
    <citation type="journal article" date="2020" name="IScience">
        <title>Genome Sequencing of the Endangered Kingdonia uniflora (Circaeasteraceae, Ranunculales) Reveals Potential Mechanisms of Evolutionary Specialization.</title>
        <authorList>
            <person name="Sun Y."/>
            <person name="Deng T."/>
            <person name="Zhang A."/>
            <person name="Moore M.J."/>
            <person name="Landis J.B."/>
            <person name="Lin N."/>
            <person name="Zhang H."/>
            <person name="Zhang X."/>
            <person name="Huang J."/>
            <person name="Zhang X."/>
            <person name="Sun H."/>
            <person name="Wang H."/>
        </authorList>
    </citation>
    <scope>NUCLEOTIDE SEQUENCE [LARGE SCALE GENOMIC DNA]</scope>
    <source>
        <strain evidence="1">TB1705</strain>
        <tissue evidence="1">Leaf</tissue>
    </source>
</reference>
<accession>A0A7J7N9L4</accession>
<comment type="caution">
    <text evidence="1">The sequence shown here is derived from an EMBL/GenBank/DDBJ whole genome shotgun (WGS) entry which is preliminary data.</text>
</comment>
<proteinExistence type="predicted"/>
<sequence length="135" mass="14992">MARWIEPVGRMVGEAPSAPRWTGGTSRCGWGPSRARAEMCDGAGPRDGRDRRGHDIACLRCPNGVAIRLRPLVCALRAPDVIGFDDTPRLERIMGTIVVGSGIAVVERRAPLFCLLSWMPDTFPFDHVRLWSKYF</sequence>
<organism evidence="1 2">
    <name type="scientific">Kingdonia uniflora</name>
    <dbReference type="NCBI Taxonomy" id="39325"/>
    <lineage>
        <taxon>Eukaryota</taxon>
        <taxon>Viridiplantae</taxon>
        <taxon>Streptophyta</taxon>
        <taxon>Embryophyta</taxon>
        <taxon>Tracheophyta</taxon>
        <taxon>Spermatophyta</taxon>
        <taxon>Magnoliopsida</taxon>
        <taxon>Ranunculales</taxon>
        <taxon>Circaeasteraceae</taxon>
        <taxon>Kingdonia</taxon>
    </lineage>
</organism>
<gene>
    <name evidence="1" type="ORF">GIB67_036140</name>
</gene>
<evidence type="ECO:0000313" key="1">
    <source>
        <dbReference type="EMBL" id="KAF6163680.1"/>
    </source>
</evidence>
<protein>
    <submittedName>
        <fullName evidence="1">Uncharacterized protein</fullName>
    </submittedName>
</protein>
<dbReference type="AlphaFoldDB" id="A0A7J7N9L4"/>
<dbReference type="Proteomes" id="UP000541444">
    <property type="component" value="Unassembled WGS sequence"/>
</dbReference>
<keyword evidence="2" id="KW-1185">Reference proteome</keyword>
<dbReference type="EMBL" id="JACGCM010000971">
    <property type="protein sequence ID" value="KAF6163680.1"/>
    <property type="molecule type" value="Genomic_DNA"/>
</dbReference>